<keyword evidence="3" id="KW-1185">Reference proteome</keyword>
<dbReference type="Gene3D" id="3.40.50.720">
    <property type="entry name" value="NAD(P)-binding Rossmann-like Domain"/>
    <property type="match status" value="1"/>
</dbReference>
<dbReference type="InterPro" id="IPR001509">
    <property type="entry name" value="Epimerase_deHydtase"/>
</dbReference>
<dbReference type="OrthoDB" id="596910at2"/>
<name>A0A344TQ72_9BACT</name>
<sequence length="338" mass="37678">MKHLTDSSPIVFVTGTNGLIGSAVARRLLKNGYRVRGLKRPDSDMRLVKDIQSEIEWIEGDVLDVISLEEALAGVTYAIHTAAIVSFIPRDRTRMYDINVNGTANVVNAALEEGIKKLAFVSSVAALGRPDPNKVAPGEVTVIDENQKWEESPLNSNYGKSKYLAELEVWRGVAEGLAAVVVNPSMVLGEGDWQRSSTQLFKYVYDEKKYYTEGLINYVDVEDVAEAVVQLLFSDIKNERYILSAGHVTYRELFAKIATAFGKQPPSKTVSFFMAETIWRVEALRSWLTGSKPLITKETAKTARTKLVYDGQKIKKVLGIDYKTLDETVKRVCAFLTK</sequence>
<dbReference type="AlphaFoldDB" id="A0A344TQ72"/>
<organism evidence="2 3">
    <name type="scientific">Runella rosea</name>
    <dbReference type="NCBI Taxonomy" id="2259595"/>
    <lineage>
        <taxon>Bacteria</taxon>
        <taxon>Pseudomonadati</taxon>
        <taxon>Bacteroidota</taxon>
        <taxon>Cytophagia</taxon>
        <taxon>Cytophagales</taxon>
        <taxon>Spirosomataceae</taxon>
        <taxon>Runella</taxon>
    </lineage>
</organism>
<dbReference type="SUPFAM" id="SSF51735">
    <property type="entry name" value="NAD(P)-binding Rossmann-fold domains"/>
    <property type="match status" value="1"/>
</dbReference>
<gene>
    <name evidence="2" type="ORF">DR864_25200</name>
</gene>
<dbReference type="RefSeq" id="WP_114069554.1">
    <property type="nucleotide sequence ID" value="NZ_CP030850.1"/>
</dbReference>
<dbReference type="GO" id="GO:0005737">
    <property type="term" value="C:cytoplasm"/>
    <property type="evidence" value="ECO:0007669"/>
    <property type="project" value="TreeGrafter"/>
</dbReference>
<accession>A0A344TQ72</accession>
<dbReference type="Proteomes" id="UP000251993">
    <property type="component" value="Chromosome"/>
</dbReference>
<dbReference type="InterPro" id="IPR051783">
    <property type="entry name" value="NAD(P)-dependent_oxidoreduct"/>
</dbReference>
<dbReference type="PANTHER" id="PTHR48079">
    <property type="entry name" value="PROTEIN YEEZ"/>
    <property type="match status" value="1"/>
</dbReference>
<reference evidence="2 3" key="1">
    <citation type="submission" date="2018-07" db="EMBL/GenBank/DDBJ databases">
        <title>Genome sequencing of Runella.</title>
        <authorList>
            <person name="Baek M.-G."/>
            <person name="Yi H."/>
        </authorList>
    </citation>
    <scope>NUCLEOTIDE SEQUENCE [LARGE SCALE GENOMIC DNA]</scope>
    <source>
        <strain evidence="2 3">HYN0085</strain>
    </source>
</reference>
<dbReference type="Pfam" id="PF01370">
    <property type="entry name" value="Epimerase"/>
    <property type="match status" value="1"/>
</dbReference>
<dbReference type="InterPro" id="IPR036291">
    <property type="entry name" value="NAD(P)-bd_dom_sf"/>
</dbReference>
<evidence type="ECO:0000313" key="2">
    <source>
        <dbReference type="EMBL" id="AXE20793.1"/>
    </source>
</evidence>
<evidence type="ECO:0000313" key="3">
    <source>
        <dbReference type="Proteomes" id="UP000251993"/>
    </source>
</evidence>
<proteinExistence type="predicted"/>
<dbReference type="KEGG" id="run:DR864_25200"/>
<dbReference type="PANTHER" id="PTHR48079:SF6">
    <property type="entry name" value="NAD(P)-BINDING DOMAIN-CONTAINING PROTEIN-RELATED"/>
    <property type="match status" value="1"/>
</dbReference>
<evidence type="ECO:0000259" key="1">
    <source>
        <dbReference type="Pfam" id="PF01370"/>
    </source>
</evidence>
<dbReference type="GO" id="GO:0004029">
    <property type="term" value="F:aldehyde dehydrogenase (NAD+) activity"/>
    <property type="evidence" value="ECO:0007669"/>
    <property type="project" value="TreeGrafter"/>
</dbReference>
<protein>
    <submittedName>
        <fullName evidence="2">Epimerase</fullName>
    </submittedName>
</protein>
<feature type="domain" description="NAD-dependent epimerase/dehydratase" evidence="1">
    <location>
        <begin position="11"/>
        <end position="234"/>
    </location>
</feature>
<dbReference type="EMBL" id="CP030850">
    <property type="protein sequence ID" value="AXE20793.1"/>
    <property type="molecule type" value="Genomic_DNA"/>
</dbReference>